<reference evidence="2" key="1">
    <citation type="submission" date="2016-11" db="EMBL/GenBank/DDBJ databases">
        <authorList>
            <person name="Varghese N."/>
            <person name="Submissions S."/>
        </authorList>
    </citation>
    <scope>NUCLEOTIDE SEQUENCE [LARGE SCALE GENOMIC DNA]</scope>
    <source>
        <strain evidence="2">DSM 19514</strain>
    </source>
</reference>
<proteinExistence type="predicted"/>
<dbReference type="EMBL" id="FQUL01000005">
    <property type="protein sequence ID" value="SHE42259.1"/>
    <property type="molecule type" value="Genomic_DNA"/>
</dbReference>
<gene>
    <name evidence="1" type="ORF">SAMN02745225_00559</name>
</gene>
<dbReference type="STRING" id="1121881.SAMN02745225_00559"/>
<evidence type="ECO:0000313" key="2">
    <source>
        <dbReference type="Proteomes" id="UP000184295"/>
    </source>
</evidence>
<keyword evidence="2" id="KW-1185">Reference proteome</keyword>
<dbReference type="AlphaFoldDB" id="A0A1M4TCJ2"/>
<sequence>MVKWTSTDRSMFLVHLAGASTALFDYLSANNHCLLGIAFALKFPSLDVLLEAARFHLQSGTPFSR</sequence>
<protein>
    <submittedName>
        <fullName evidence="1">Uncharacterized protein</fullName>
    </submittedName>
</protein>
<accession>A0A1M4TCJ2</accession>
<organism evidence="1 2">
    <name type="scientific">Ferrithrix thermotolerans DSM 19514</name>
    <dbReference type="NCBI Taxonomy" id="1121881"/>
    <lineage>
        <taxon>Bacteria</taxon>
        <taxon>Bacillati</taxon>
        <taxon>Actinomycetota</taxon>
        <taxon>Acidimicrobiia</taxon>
        <taxon>Acidimicrobiales</taxon>
        <taxon>Acidimicrobiaceae</taxon>
        <taxon>Ferrithrix</taxon>
    </lineage>
</organism>
<dbReference type="Proteomes" id="UP000184295">
    <property type="component" value="Unassembled WGS sequence"/>
</dbReference>
<evidence type="ECO:0000313" key="1">
    <source>
        <dbReference type="EMBL" id="SHE42259.1"/>
    </source>
</evidence>
<name>A0A1M4TCJ2_9ACTN</name>